<dbReference type="RefSeq" id="WP_237603689.1">
    <property type="nucleotide sequence ID" value="NZ_JAIRBA010000028.1"/>
</dbReference>
<dbReference type="Pfam" id="PF14559">
    <property type="entry name" value="TPR_19"/>
    <property type="match status" value="1"/>
</dbReference>
<dbReference type="InterPro" id="IPR011990">
    <property type="entry name" value="TPR-like_helical_dom_sf"/>
</dbReference>
<dbReference type="EMBL" id="JAIRBA010000028">
    <property type="protein sequence ID" value="MCG2419904.1"/>
    <property type="molecule type" value="Genomic_DNA"/>
</dbReference>
<evidence type="ECO:0000313" key="6">
    <source>
        <dbReference type="Proteomes" id="UP001139461"/>
    </source>
</evidence>
<feature type="signal peptide" evidence="4">
    <location>
        <begin position="1"/>
        <end position="18"/>
    </location>
</feature>
<name>A0A9X1QY39_9FLAO</name>
<dbReference type="InterPro" id="IPR051012">
    <property type="entry name" value="CellSynth/LPSAsmb/PSIAsmb"/>
</dbReference>
<keyword evidence="6" id="KW-1185">Reference proteome</keyword>
<reference evidence="5" key="1">
    <citation type="submission" date="2021-09" db="EMBL/GenBank/DDBJ databases">
        <title>Genome of Aequorivita sp. strain F47161.</title>
        <authorList>
            <person name="Wang Y."/>
        </authorList>
    </citation>
    <scope>NUCLEOTIDE SEQUENCE</scope>
    <source>
        <strain evidence="5">F47161</strain>
    </source>
</reference>
<keyword evidence="4" id="KW-0732">Signal</keyword>
<organism evidence="5 6">
    <name type="scientific">Aequorivita vitellina</name>
    <dbReference type="NCBI Taxonomy" id="2874475"/>
    <lineage>
        <taxon>Bacteria</taxon>
        <taxon>Pseudomonadati</taxon>
        <taxon>Bacteroidota</taxon>
        <taxon>Flavobacteriia</taxon>
        <taxon>Flavobacteriales</taxon>
        <taxon>Flavobacteriaceae</taxon>
        <taxon>Aequorivita</taxon>
    </lineage>
</organism>
<evidence type="ECO:0000256" key="3">
    <source>
        <dbReference type="PROSITE-ProRule" id="PRU00339"/>
    </source>
</evidence>
<accession>A0A9X1QY39</accession>
<dbReference type="AlphaFoldDB" id="A0A9X1QY39"/>
<gene>
    <name evidence="5" type="ORF">K8089_12810</name>
</gene>
<comment type="caution">
    <text evidence="5">The sequence shown here is derived from an EMBL/GenBank/DDBJ whole genome shotgun (WGS) entry which is preliminary data.</text>
</comment>
<dbReference type="PANTHER" id="PTHR45586">
    <property type="entry name" value="TPR REPEAT-CONTAINING PROTEIN PA4667"/>
    <property type="match status" value="1"/>
</dbReference>
<dbReference type="Gene3D" id="1.25.40.10">
    <property type="entry name" value="Tetratricopeptide repeat domain"/>
    <property type="match status" value="3"/>
</dbReference>
<dbReference type="Proteomes" id="UP001139461">
    <property type="component" value="Unassembled WGS sequence"/>
</dbReference>
<protein>
    <submittedName>
        <fullName evidence="5">Tetratricopeptide repeat protein</fullName>
    </submittedName>
</protein>
<evidence type="ECO:0000256" key="2">
    <source>
        <dbReference type="ARBA" id="ARBA00022803"/>
    </source>
</evidence>
<dbReference type="PANTHER" id="PTHR45586:SF1">
    <property type="entry name" value="LIPOPOLYSACCHARIDE ASSEMBLY PROTEIN B"/>
    <property type="match status" value="1"/>
</dbReference>
<keyword evidence="1" id="KW-0677">Repeat</keyword>
<proteinExistence type="predicted"/>
<dbReference type="InterPro" id="IPR019734">
    <property type="entry name" value="TPR_rpt"/>
</dbReference>
<keyword evidence="2 3" id="KW-0802">TPR repeat</keyword>
<evidence type="ECO:0000313" key="5">
    <source>
        <dbReference type="EMBL" id="MCG2419904.1"/>
    </source>
</evidence>
<evidence type="ECO:0000256" key="4">
    <source>
        <dbReference type="SAM" id="SignalP"/>
    </source>
</evidence>
<dbReference type="PROSITE" id="PS50005">
    <property type="entry name" value="TPR"/>
    <property type="match status" value="1"/>
</dbReference>
<dbReference type="SUPFAM" id="SSF48452">
    <property type="entry name" value="TPR-like"/>
    <property type="match status" value="1"/>
</dbReference>
<feature type="repeat" description="TPR" evidence="3">
    <location>
        <begin position="269"/>
        <end position="302"/>
    </location>
</feature>
<evidence type="ECO:0000256" key="1">
    <source>
        <dbReference type="ARBA" id="ARBA00022737"/>
    </source>
</evidence>
<feature type="chain" id="PRO_5040750458" evidence="4">
    <location>
        <begin position="19"/>
        <end position="360"/>
    </location>
</feature>
<sequence length="360" mass="41958">MKKIILFIIIILSFKAEAQNVSALNISQKTDSLYSLAKANEAIGNVSKALYYYEKANSEGKENKSLKFDYAKLLAQASKFEKADSILKKLIIQFPNNPNYLYQRVLLKEAQNDSTAIEAYQKVYLLDSNHINSLYKIARYYIENRKFIEAEPFIDKGLAKDSSSVRFLYLLALKQFYTKECHNAISTYTKLIGHGESNIQIHENLASCYAYTNQFEKSLDQYRLLFEKFDDQNPKWHIEAAKRYRSLNDAENSEHHFNIAIGLQEIPLAESYLEMAKLYKWKRDYKDEMKALKSALINNPNNEMALYSLAVAADNYFADKEVVLHYYEDYLKKYSETGRMRELAKQRANDLIKELHFSKD</sequence>
<dbReference type="SMART" id="SM00028">
    <property type="entry name" value="TPR"/>
    <property type="match status" value="6"/>
</dbReference>